<reference evidence="1" key="1">
    <citation type="journal article" date="2022" name="bioRxiv">
        <title>Population genetic analysis of Ophidiomyces ophidiicola, the causative agent of snake fungal disease, indicates recent introductions to the USA.</title>
        <authorList>
            <person name="Ladner J.T."/>
            <person name="Palmer J.M."/>
            <person name="Ettinger C.L."/>
            <person name="Stajich J.E."/>
            <person name="Farrell T.M."/>
            <person name="Glorioso B.M."/>
            <person name="Lawson B."/>
            <person name="Price S.J."/>
            <person name="Stengle A.G."/>
            <person name="Grear D.A."/>
            <person name="Lorch J.M."/>
        </authorList>
    </citation>
    <scope>NUCLEOTIDE SEQUENCE</scope>
    <source>
        <strain evidence="1">NWHC 24266-5</strain>
    </source>
</reference>
<proteinExistence type="predicted"/>
<name>A0ACB8UN02_9EURO</name>
<protein>
    <submittedName>
        <fullName evidence="1">Uncharacterized protein</fullName>
    </submittedName>
</protein>
<dbReference type="EMBL" id="JALBCA010000151">
    <property type="protein sequence ID" value="KAI2381998.1"/>
    <property type="molecule type" value="Genomic_DNA"/>
</dbReference>
<gene>
    <name evidence="1" type="ORF">LOY88_006398</name>
</gene>
<evidence type="ECO:0000313" key="1">
    <source>
        <dbReference type="EMBL" id="KAI2381998.1"/>
    </source>
</evidence>
<comment type="caution">
    <text evidence="1">The sequence shown here is derived from an EMBL/GenBank/DDBJ whole genome shotgun (WGS) entry which is preliminary data.</text>
</comment>
<accession>A0ACB8UN02</accession>
<sequence length="710" mass="77829">MNYVNDSSPFNDNLTAPFHQPIGFGPPVSVSPYTHPVGQYLVAYPSSEVAAFPGFYPGHSGPFEDYEEYVENLSRPRLTKEQVETLEAQFQAHPKPTSNVKRQLAVQTNLTLPRVANWFQNRRAKEKQQKRQREFERIQALAKSDQAENEILSTDLNSGCELDNGSPSEEIDRTTTPSAEGEAAVSPQQTKATSGIAISQDLPKPVDLAVKGAAFLLPKLDLDLHDNHSDCHTSIPGSTDQTPDYPTQSTPSEINGRRLSNVSESQSVSPPPVWVNVFNQDGVIDNQTGPQQHLFDASGPWLQDSNISEHSLFGASYSSTCGSRSIRDFLTADIASELSHMSSHRPESYRSEPIEFPNHTTPHRTIALARDISGGSFQSQQMISPNDHTFPRLRDKKLDLAARRKRPRPPAIGVGAPNRSLIGPSSMSPTTRPPSLGVSHSLRHVKSSQALGSSLSPKYAGVRKISAPLRSPLGMPAALDVSGASSSNSDFVVSPLITTTIAPHTPLTPDDLQYLFPPTPNDAQYCHSPTDELRCARLFPASYNADGHSPPRTPYHPENALQQQCNSLSSHLSASSFGTAFENHSLPAPQDSMTNPTWSETNFVTETLSVPDIHVPKSTHISPITQSIAEQAEVTTRNNWPAAFSSVSRWQSKELGSTLSDHASASFSHLNPEFMIEEFPNQQTRHDPSQLLISEKPKAYTFTNQTPNDF</sequence>
<organism evidence="1">
    <name type="scientific">Ophidiomyces ophidiicola</name>
    <dbReference type="NCBI Taxonomy" id="1387563"/>
    <lineage>
        <taxon>Eukaryota</taxon>
        <taxon>Fungi</taxon>
        <taxon>Dikarya</taxon>
        <taxon>Ascomycota</taxon>
        <taxon>Pezizomycotina</taxon>
        <taxon>Eurotiomycetes</taxon>
        <taxon>Eurotiomycetidae</taxon>
        <taxon>Onygenales</taxon>
        <taxon>Onygenaceae</taxon>
        <taxon>Ophidiomyces</taxon>
    </lineage>
</organism>